<comment type="caution">
    <text evidence="1">The sequence shown here is derived from an EMBL/GenBank/DDBJ whole genome shotgun (WGS) entry which is preliminary data.</text>
</comment>
<accession>A0ACB7PAP6</accession>
<organism evidence="1 2">
    <name type="scientific">Chaetomium tenue</name>
    <dbReference type="NCBI Taxonomy" id="1854479"/>
    <lineage>
        <taxon>Eukaryota</taxon>
        <taxon>Fungi</taxon>
        <taxon>Dikarya</taxon>
        <taxon>Ascomycota</taxon>
        <taxon>Pezizomycotina</taxon>
        <taxon>Sordariomycetes</taxon>
        <taxon>Sordariomycetidae</taxon>
        <taxon>Sordariales</taxon>
        <taxon>Chaetomiaceae</taxon>
        <taxon>Chaetomium</taxon>
    </lineage>
</organism>
<evidence type="ECO:0000313" key="2">
    <source>
        <dbReference type="Proteomes" id="UP000724584"/>
    </source>
</evidence>
<gene>
    <name evidence="1" type="ORF">F5144DRAFT_235485</name>
</gene>
<name>A0ACB7PAP6_9PEZI</name>
<reference evidence="1 2" key="1">
    <citation type="journal article" date="2021" name="Nat. Commun.">
        <title>Genetic determinants of endophytism in the Arabidopsis root mycobiome.</title>
        <authorList>
            <person name="Mesny F."/>
            <person name="Miyauchi S."/>
            <person name="Thiergart T."/>
            <person name="Pickel B."/>
            <person name="Atanasova L."/>
            <person name="Karlsson M."/>
            <person name="Huettel B."/>
            <person name="Barry K.W."/>
            <person name="Haridas S."/>
            <person name="Chen C."/>
            <person name="Bauer D."/>
            <person name="Andreopoulos W."/>
            <person name="Pangilinan J."/>
            <person name="LaButti K."/>
            <person name="Riley R."/>
            <person name="Lipzen A."/>
            <person name="Clum A."/>
            <person name="Drula E."/>
            <person name="Henrissat B."/>
            <person name="Kohler A."/>
            <person name="Grigoriev I.V."/>
            <person name="Martin F.M."/>
            <person name="Hacquard S."/>
        </authorList>
    </citation>
    <scope>NUCLEOTIDE SEQUENCE [LARGE SCALE GENOMIC DNA]</scope>
    <source>
        <strain evidence="1 2">MPI-SDFR-AT-0079</strain>
    </source>
</reference>
<sequence>MKRILVIGETTNSLAGSGEYQCPSSSCDVEDPWSQGRIKVAVGLWQLPDNCSTADGSRSMTTSSNPMRRQDICTSAAWTGEWSHMPCRTQALGSRSMQLRNMFFQEPLMDIQGAKINDGMSCATAEHDPPGTNALECPGNWPREDAGRSVNTPQGIRLARSGPPWATHKSAPRARACEKSRIPGQRTSLANCQLSSGELNAYTVQLYNCRQFTTTALFL</sequence>
<protein>
    <submittedName>
        <fullName evidence="1">Uncharacterized protein</fullName>
    </submittedName>
</protein>
<dbReference type="Proteomes" id="UP000724584">
    <property type="component" value="Unassembled WGS sequence"/>
</dbReference>
<dbReference type="EMBL" id="JAGIZQ010000004">
    <property type="protein sequence ID" value="KAH6631911.1"/>
    <property type="molecule type" value="Genomic_DNA"/>
</dbReference>
<evidence type="ECO:0000313" key="1">
    <source>
        <dbReference type="EMBL" id="KAH6631911.1"/>
    </source>
</evidence>
<keyword evidence="2" id="KW-1185">Reference proteome</keyword>
<proteinExistence type="predicted"/>